<sequence>MVIPKLDGSATGQVSHQSPIPVPQDPVADPQPLAHEDLGHLQKELGEVKEAKTRLETENLVQKLELERSWKCQKPQKKPWNGTRKCSKASELFLNDLVSFFAHN</sequence>
<reference evidence="3" key="1">
    <citation type="submission" date="2017-10" db="EMBL/GenBank/DDBJ databases">
        <title>Rapid genome shrinkage in a self-fertile nematode reveals novel sperm competition proteins.</title>
        <authorList>
            <person name="Yin D."/>
            <person name="Schwarz E.M."/>
            <person name="Thomas C.G."/>
            <person name="Felde R.L."/>
            <person name="Korf I.F."/>
            <person name="Cutter A.D."/>
            <person name="Schartner C.M."/>
            <person name="Ralston E.J."/>
            <person name="Meyer B.J."/>
            <person name="Haag E.S."/>
        </authorList>
    </citation>
    <scope>NUCLEOTIDE SEQUENCE [LARGE SCALE GENOMIC DNA]</scope>
    <source>
        <strain evidence="3">JU1422</strain>
    </source>
</reference>
<evidence type="ECO:0000313" key="2">
    <source>
        <dbReference type="EMBL" id="PIC16216.1"/>
    </source>
</evidence>
<feature type="region of interest" description="Disordered" evidence="1">
    <location>
        <begin position="1"/>
        <end position="33"/>
    </location>
</feature>
<keyword evidence="3" id="KW-1185">Reference proteome</keyword>
<comment type="caution">
    <text evidence="2">The sequence shown here is derived from an EMBL/GenBank/DDBJ whole genome shotgun (WGS) entry which is preliminary data.</text>
</comment>
<dbReference type="EMBL" id="PDUG01000006">
    <property type="protein sequence ID" value="PIC16216.1"/>
    <property type="molecule type" value="Genomic_DNA"/>
</dbReference>
<dbReference type="Proteomes" id="UP000230233">
    <property type="component" value="Chromosome X"/>
</dbReference>
<accession>A0A2G5SMZ0</accession>
<evidence type="ECO:0000256" key="1">
    <source>
        <dbReference type="SAM" id="MobiDB-lite"/>
    </source>
</evidence>
<organism evidence="2 3">
    <name type="scientific">Caenorhabditis nigoni</name>
    <dbReference type="NCBI Taxonomy" id="1611254"/>
    <lineage>
        <taxon>Eukaryota</taxon>
        <taxon>Metazoa</taxon>
        <taxon>Ecdysozoa</taxon>
        <taxon>Nematoda</taxon>
        <taxon>Chromadorea</taxon>
        <taxon>Rhabditida</taxon>
        <taxon>Rhabditina</taxon>
        <taxon>Rhabditomorpha</taxon>
        <taxon>Rhabditoidea</taxon>
        <taxon>Rhabditidae</taxon>
        <taxon>Peloderinae</taxon>
        <taxon>Caenorhabditis</taxon>
    </lineage>
</organism>
<evidence type="ECO:0000313" key="3">
    <source>
        <dbReference type="Proteomes" id="UP000230233"/>
    </source>
</evidence>
<gene>
    <name evidence="2" type="primary">Cnig_chr_X.g22894</name>
    <name evidence="2" type="ORF">B9Z55_022894</name>
</gene>
<proteinExistence type="predicted"/>
<protein>
    <submittedName>
        <fullName evidence="2">Uncharacterized protein</fullName>
    </submittedName>
</protein>
<name>A0A2G5SMZ0_9PELO</name>
<dbReference type="AlphaFoldDB" id="A0A2G5SMZ0"/>